<feature type="domain" description="Pentraxin (PTX)" evidence="12">
    <location>
        <begin position="102"/>
        <end position="308"/>
    </location>
</feature>
<evidence type="ECO:0000256" key="2">
    <source>
        <dbReference type="ARBA" id="ARBA00004613"/>
    </source>
</evidence>
<dbReference type="PROSITE" id="PS00289">
    <property type="entry name" value="PTX_1"/>
    <property type="match status" value="1"/>
</dbReference>
<dbReference type="InterPro" id="IPR001759">
    <property type="entry name" value="PTX_dom"/>
</dbReference>
<organism evidence="13 14">
    <name type="scientific">Thamnophis sirtalis</name>
    <dbReference type="NCBI Taxonomy" id="35019"/>
    <lineage>
        <taxon>Eukaryota</taxon>
        <taxon>Metazoa</taxon>
        <taxon>Chordata</taxon>
        <taxon>Craniata</taxon>
        <taxon>Vertebrata</taxon>
        <taxon>Euteleostomi</taxon>
        <taxon>Lepidosauria</taxon>
        <taxon>Squamata</taxon>
        <taxon>Bifurcata</taxon>
        <taxon>Unidentata</taxon>
        <taxon>Episquamata</taxon>
        <taxon>Toxicofera</taxon>
        <taxon>Serpentes</taxon>
        <taxon>Colubroidea</taxon>
        <taxon>Colubridae</taxon>
        <taxon>Natricinae</taxon>
        <taxon>Thamnophis</taxon>
    </lineage>
</organism>
<dbReference type="Pfam" id="PF00354">
    <property type="entry name" value="Pentaxin"/>
    <property type="match status" value="1"/>
</dbReference>
<evidence type="ECO:0000256" key="3">
    <source>
        <dbReference type="ARBA" id="ARBA00022486"/>
    </source>
</evidence>
<accession>A0A6I9Z1B5</accession>
<dbReference type="PRINTS" id="PR00895">
    <property type="entry name" value="PENTAXIN"/>
</dbReference>
<dbReference type="PROSITE" id="PS51828">
    <property type="entry name" value="PTX_2"/>
    <property type="match status" value="1"/>
</dbReference>
<dbReference type="PANTHER" id="PTHR45869:SF7">
    <property type="entry name" value="C-REACTIVE PROTEIN"/>
    <property type="match status" value="1"/>
</dbReference>
<evidence type="ECO:0000256" key="4">
    <source>
        <dbReference type="ARBA" id="ARBA00022525"/>
    </source>
</evidence>
<keyword evidence="5" id="KW-0479">Metal-binding</keyword>
<keyword evidence="6" id="KW-0732">Signal</keyword>
<gene>
    <name evidence="14" type="primary">LOC106555720</name>
</gene>
<dbReference type="GeneID" id="106555720"/>
<dbReference type="SMART" id="SM00159">
    <property type="entry name" value="PTX"/>
    <property type="match status" value="1"/>
</dbReference>
<reference evidence="14" key="1">
    <citation type="submission" date="2025-08" db="UniProtKB">
        <authorList>
            <consortium name="RefSeq"/>
        </authorList>
    </citation>
    <scope>IDENTIFICATION</scope>
    <source>
        <tissue evidence="14">Skeletal muscle</tissue>
    </source>
</reference>
<dbReference type="PANTHER" id="PTHR45869">
    <property type="entry name" value="C-REACTIVE PROTEIN-RELATED"/>
    <property type="match status" value="1"/>
</dbReference>
<evidence type="ECO:0000256" key="9">
    <source>
        <dbReference type="ARBA" id="ARBA00038102"/>
    </source>
</evidence>
<keyword evidence="3" id="KW-0011">Acute phase</keyword>
<evidence type="ECO:0000259" key="12">
    <source>
        <dbReference type="PROSITE" id="PS51828"/>
    </source>
</evidence>
<name>A0A6I9Z1B5_9SAUR</name>
<evidence type="ECO:0000313" key="14">
    <source>
        <dbReference type="RefSeq" id="XP_013930089.1"/>
    </source>
</evidence>
<sequence length="318" mass="35445">MTLRGLERTSQMQILCRGKVPGSNFRRILLFVLRSREISEECPRGSPFGEVTWFCTQYRPKRASQSSCGQLVPPSSTKMVLLLSFLLILACLSGSFGHEDLRNKVFAFPAPSATSAVVLPISNQQPLTKLTVCLSYYTLLTRPYGLFSYATRSVDNDFLIYKSQPNEYAIHVGGGVVNFKVAQKEKPSWEHICVSWDSSNGLVQFWLNGVPLPRQGLKKGYSINPEGSVLLGQDQDNFGGGFDINQSFVGEISDVNLWPRMLSPVEVGLSDKNFMLPSPLINWRSLSYTIKNEVGKGDGVTRRPRLGLYDSRKCEEGS</sequence>
<evidence type="ECO:0000256" key="5">
    <source>
        <dbReference type="ARBA" id="ARBA00022723"/>
    </source>
</evidence>
<keyword evidence="4" id="KW-0964">Secreted</keyword>
<evidence type="ECO:0000256" key="11">
    <source>
        <dbReference type="PROSITE-ProRule" id="PRU01172"/>
    </source>
</evidence>
<dbReference type="GO" id="GO:0001849">
    <property type="term" value="F:complement component C1q complex binding"/>
    <property type="evidence" value="ECO:0007669"/>
    <property type="project" value="TreeGrafter"/>
</dbReference>
<dbReference type="OrthoDB" id="547680at2759"/>
<protein>
    <recommendedName>
        <fullName evidence="10">C-reactive protein</fullName>
    </recommendedName>
</protein>
<evidence type="ECO:0000256" key="10">
    <source>
        <dbReference type="ARBA" id="ARBA00040546"/>
    </source>
</evidence>
<dbReference type="SUPFAM" id="SSF49899">
    <property type="entry name" value="Concanavalin A-like lectins/glucanases"/>
    <property type="match status" value="1"/>
</dbReference>
<keyword evidence="7" id="KW-0106">Calcium</keyword>
<comment type="cofactor">
    <cofactor evidence="1">
        <name>Ca(2+)</name>
        <dbReference type="ChEBI" id="CHEBI:29108"/>
    </cofactor>
</comment>
<dbReference type="Gene3D" id="2.60.120.200">
    <property type="match status" value="1"/>
</dbReference>
<dbReference type="InterPro" id="IPR013320">
    <property type="entry name" value="ConA-like_dom_sf"/>
</dbReference>
<comment type="subcellular location">
    <subcellularLocation>
        <location evidence="2">Secreted</location>
    </subcellularLocation>
</comment>
<evidence type="ECO:0000256" key="7">
    <source>
        <dbReference type="ARBA" id="ARBA00022837"/>
    </source>
</evidence>
<dbReference type="GO" id="GO:0045087">
    <property type="term" value="P:innate immune response"/>
    <property type="evidence" value="ECO:0007669"/>
    <property type="project" value="TreeGrafter"/>
</dbReference>
<keyword evidence="13" id="KW-1185">Reference proteome</keyword>
<dbReference type="InterPro" id="IPR030476">
    <property type="entry name" value="Pentaxin_CS"/>
</dbReference>
<dbReference type="GO" id="GO:0006953">
    <property type="term" value="P:acute-phase response"/>
    <property type="evidence" value="ECO:0007669"/>
    <property type="project" value="UniProtKB-KW"/>
</dbReference>
<dbReference type="FunFam" id="2.60.120.200:FF:000070">
    <property type="entry name" value="Serum amyloid P-component"/>
    <property type="match status" value="1"/>
</dbReference>
<evidence type="ECO:0000256" key="1">
    <source>
        <dbReference type="ARBA" id="ARBA00001913"/>
    </source>
</evidence>
<dbReference type="KEGG" id="tsr:106555720"/>
<comment type="similarity">
    <text evidence="9">Belongs to the pentraxin family.</text>
</comment>
<evidence type="ECO:0000313" key="13">
    <source>
        <dbReference type="Proteomes" id="UP000504617"/>
    </source>
</evidence>
<dbReference type="Proteomes" id="UP000504617">
    <property type="component" value="Unplaced"/>
</dbReference>
<dbReference type="InterPro" id="IPR051005">
    <property type="entry name" value="Pentraxin_domain"/>
</dbReference>
<dbReference type="GO" id="GO:0046872">
    <property type="term" value="F:metal ion binding"/>
    <property type="evidence" value="ECO:0007669"/>
    <property type="project" value="UniProtKB-KW"/>
</dbReference>
<proteinExistence type="inferred from homology"/>
<dbReference type="AlphaFoldDB" id="A0A6I9Z1B5"/>
<dbReference type="GO" id="GO:0005615">
    <property type="term" value="C:extracellular space"/>
    <property type="evidence" value="ECO:0007669"/>
    <property type="project" value="TreeGrafter"/>
</dbReference>
<evidence type="ECO:0000256" key="6">
    <source>
        <dbReference type="ARBA" id="ARBA00022729"/>
    </source>
</evidence>
<keyword evidence="8" id="KW-1015">Disulfide bond</keyword>
<evidence type="ECO:0000256" key="8">
    <source>
        <dbReference type="ARBA" id="ARBA00023157"/>
    </source>
</evidence>
<dbReference type="RefSeq" id="XP_013930089.1">
    <property type="nucleotide sequence ID" value="XM_014074614.1"/>
</dbReference>
<comment type="caution">
    <text evidence="11">Lacks conserved residue(s) required for the propagation of feature annotation.</text>
</comment>